<gene>
    <name evidence="4" type="ORF">CLV34_1857</name>
</gene>
<name>A0A2M8WQS3_9MICO</name>
<feature type="active site" description="Proton donor/acceptor" evidence="1">
    <location>
        <position position="92"/>
    </location>
</feature>
<dbReference type="InterPro" id="IPR050275">
    <property type="entry name" value="PGM_Phosphatase"/>
</dbReference>
<reference evidence="4 5" key="1">
    <citation type="submission" date="2017-11" db="EMBL/GenBank/DDBJ databases">
        <title>Genomic Encyclopedia of Archaeal and Bacterial Type Strains, Phase II (KMG-II): From Individual Species to Whole Genera.</title>
        <authorList>
            <person name="Goeker M."/>
        </authorList>
    </citation>
    <scope>NUCLEOTIDE SEQUENCE [LARGE SCALE GENOMIC DNA]</scope>
    <source>
        <strain evidence="4 5">DSM 22413</strain>
    </source>
</reference>
<evidence type="ECO:0000256" key="2">
    <source>
        <dbReference type="PIRSR" id="PIRSR613078-2"/>
    </source>
</evidence>
<feature type="region of interest" description="Disordered" evidence="3">
    <location>
        <begin position="194"/>
        <end position="240"/>
    </location>
</feature>
<feature type="active site" description="Tele-phosphohistidine intermediate" evidence="1">
    <location>
        <position position="18"/>
    </location>
</feature>
<dbReference type="PANTHER" id="PTHR48100:SF62">
    <property type="entry name" value="GLUCOSYL-3-PHOSPHOGLYCERATE PHOSPHATASE"/>
    <property type="match status" value="1"/>
</dbReference>
<comment type="caution">
    <text evidence="4">The sequence shown here is derived from an EMBL/GenBank/DDBJ whole genome shotgun (WGS) entry which is preliminary data.</text>
</comment>
<evidence type="ECO:0000256" key="3">
    <source>
        <dbReference type="SAM" id="MobiDB-lite"/>
    </source>
</evidence>
<accession>A0A2M8WQS3</accession>
<sequence length="240" mass="25809">MTGRPPAVSARTLVLVRHGRTAWNAAGRLQGQTDVPLDDVGRWQAERGARSLFLRHQASLVVSSDLSRAADTARAYAEAADASLVLDPRLRERGFGSWEGLTRDEIDAGWPEQAAAWHRGEEPRGIGVESKSAVAARMVDAILEHAATLDPRRTLTVVSHGAAITVALAQLLGQDAGTWRGIAGLHNVHWSQVVRSSPGTDPEWRLATHDAGPDIALDEWNSGPQDQGDDADWISGQESA</sequence>
<evidence type="ECO:0000256" key="1">
    <source>
        <dbReference type="PIRSR" id="PIRSR613078-1"/>
    </source>
</evidence>
<proteinExistence type="predicted"/>
<protein>
    <submittedName>
        <fullName evidence="4">Putative phosphoglycerate mutase</fullName>
    </submittedName>
</protein>
<feature type="compositionally biased region" description="Basic and acidic residues" evidence="3">
    <location>
        <begin position="202"/>
        <end position="212"/>
    </location>
</feature>
<feature type="binding site" evidence="2">
    <location>
        <begin position="17"/>
        <end position="24"/>
    </location>
    <ligand>
        <name>substrate</name>
    </ligand>
</feature>
<dbReference type="CDD" id="cd07067">
    <property type="entry name" value="HP_PGM_like"/>
    <property type="match status" value="1"/>
</dbReference>
<dbReference type="PANTHER" id="PTHR48100">
    <property type="entry name" value="BROAD-SPECIFICITY PHOSPHATASE YOR283W-RELATED"/>
    <property type="match status" value="1"/>
</dbReference>
<dbReference type="Pfam" id="PF00300">
    <property type="entry name" value="His_Phos_1"/>
    <property type="match status" value="1"/>
</dbReference>
<dbReference type="InterPro" id="IPR029033">
    <property type="entry name" value="His_PPase_superfam"/>
</dbReference>
<keyword evidence="5" id="KW-1185">Reference proteome</keyword>
<organism evidence="4 5">
    <name type="scientific">Luteimicrobium subarcticum</name>
    <dbReference type="NCBI Taxonomy" id="620910"/>
    <lineage>
        <taxon>Bacteria</taxon>
        <taxon>Bacillati</taxon>
        <taxon>Actinomycetota</taxon>
        <taxon>Actinomycetes</taxon>
        <taxon>Micrococcales</taxon>
        <taxon>Luteimicrobium</taxon>
    </lineage>
</organism>
<dbReference type="AlphaFoldDB" id="A0A2M8WQS3"/>
<dbReference type="SUPFAM" id="SSF53254">
    <property type="entry name" value="Phosphoglycerate mutase-like"/>
    <property type="match status" value="1"/>
</dbReference>
<evidence type="ECO:0000313" key="4">
    <source>
        <dbReference type="EMBL" id="PJI93289.1"/>
    </source>
</evidence>
<dbReference type="InterPro" id="IPR013078">
    <property type="entry name" value="His_Pase_superF_clade-1"/>
</dbReference>
<dbReference type="EMBL" id="PGTZ01000008">
    <property type="protein sequence ID" value="PJI93289.1"/>
    <property type="molecule type" value="Genomic_DNA"/>
</dbReference>
<dbReference type="Gene3D" id="3.40.50.1240">
    <property type="entry name" value="Phosphoglycerate mutase-like"/>
    <property type="match status" value="1"/>
</dbReference>
<evidence type="ECO:0000313" key="5">
    <source>
        <dbReference type="Proteomes" id="UP000231586"/>
    </source>
</evidence>
<dbReference type="Proteomes" id="UP000231586">
    <property type="component" value="Unassembled WGS sequence"/>
</dbReference>
<dbReference type="SMART" id="SM00855">
    <property type="entry name" value="PGAM"/>
    <property type="match status" value="1"/>
</dbReference>
<dbReference type="GO" id="GO:0005737">
    <property type="term" value="C:cytoplasm"/>
    <property type="evidence" value="ECO:0007669"/>
    <property type="project" value="TreeGrafter"/>
</dbReference>
<dbReference type="GO" id="GO:0016791">
    <property type="term" value="F:phosphatase activity"/>
    <property type="evidence" value="ECO:0007669"/>
    <property type="project" value="TreeGrafter"/>
</dbReference>
<feature type="binding site" evidence="2">
    <location>
        <position position="68"/>
    </location>
    <ligand>
        <name>substrate</name>
    </ligand>
</feature>